<evidence type="ECO:0000313" key="3">
    <source>
        <dbReference type="EnsemblPlants" id="EMT29198"/>
    </source>
</evidence>
<dbReference type="Gene3D" id="4.10.60.10">
    <property type="entry name" value="Zinc finger, CCHC-type"/>
    <property type="match status" value="1"/>
</dbReference>
<evidence type="ECO:0000256" key="1">
    <source>
        <dbReference type="SAM" id="MobiDB-lite"/>
    </source>
</evidence>
<feature type="compositionally biased region" description="Basic residues" evidence="1">
    <location>
        <begin position="22"/>
        <end position="44"/>
    </location>
</feature>
<dbReference type="InterPro" id="IPR001878">
    <property type="entry name" value="Znf_CCHC"/>
</dbReference>
<accession>M8C557</accession>
<dbReference type="Pfam" id="PF00098">
    <property type="entry name" value="zf-CCHC"/>
    <property type="match status" value="1"/>
</dbReference>
<feature type="region of interest" description="Disordered" evidence="1">
    <location>
        <begin position="1"/>
        <end position="84"/>
    </location>
</feature>
<name>M8C557_AEGTA</name>
<organism evidence="3">
    <name type="scientific">Aegilops tauschii</name>
    <name type="common">Tausch's goatgrass</name>
    <name type="synonym">Aegilops squarrosa</name>
    <dbReference type="NCBI Taxonomy" id="37682"/>
    <lineage>
        <taxon>Eukaryota</taxon>
        <taxon>Viridiplantae</taxon>
        <taxon>Streptophyta</taxon>
        <taxon>Embryophyta</taxon>
        <taxon>Tracheophyta</taxon>
        <taxon>Spermatophyta</taxon>
        <taxon>Magnoliopsida</taxon>
        <taxon>Liliopsida</taxon>
        <taxon>Poales</taxon>
        <taxon>Poaceae</taxon>
        <taxon>BOP clade</taxon>
        <taxon>Pooideae</taxon>
        <taxon>Triticodae</taxon>
        <taxon>Triticeae</taxon>
        <taxon>Triticinae</taxon>
        <taxon>Aegilops</taxon>
    </lineage>
</organism>
<feature type="domain" description="CCHC-type" evidence="2">
    <location>
        <begin position="178"/>
        <end position="193"/>
    </location>
</feature>
<reference evidence="3" key="1">
    <citation type="submission" date="2015-06" db="UniProtKB">
        <authorList>
            <consortium name="EnsemblPlants"/>
        </authorList>
    </citation>
    <scope>IDENTIFICATION</scope>
</reference>
<dbReference type="SMART" id="SM00343">
    <property type="entry name" value="ZnF_C2HC"/>
    <property type="match status" value="2"/>
</dbReference>
<dbReference type="EnsemblPlants" id="EMT29198">
    <property type="protein sequence ID" value="EMT29198"/>
    <property type="gene ID" value="F775_01107"/>
</dbReference>
<dbReference type="PROSITE" id="PS50158">
    <property type="entry name" value="ZF_CCHC"/>
    <property type="match status" value="2"/>
</dbReference>
<dbReference type="InterPro" id="IPR036875">
    <property type="entry name" value="Znf_CCHC_sf"/>
</dbReference>
<dbReference type="GO" id="GO:0008270">
    <property type="term" value="F:zinc ion binding"/>
    <property type="evidence" value="ECO:0007669"/>
    <property type="project" value="InterPro"/>
</dbReference>
<dbReference type="AlphaFoldDB" id="M8C557"/>
<feature type="compositionally biased region" description="Pro residues" evidence="1">
    <location>
        <begin position="247"/>
        <end position="256"/>
    </location>
</feature>
<sequence>MSSKRTLVDPLPAPLPSAPRRSPLRRRRPPSPRRWSLRPRRPPFSRRWSLQPRRPPFLADGRSDLGVSSSIAGRPDPDPSYGQQPPVCHLHLQAPRGADDRLGAWHLLQLRGLGAHGPADPLLGLNAQAAVVPWEQPRPSRKELWRRHQASGASVSPHRGQPAARARRQVSSEMDGLCYKCFEEGHYKKDCTNQVVCFRCKLPGHESKDCKRPRSPSPEEELRRMTMAKVARREVPPRALAGGPSRTSPPPPPPPSMAAAPTAWPSLCVPCLERSAPEDLSSHELSVARPTGSMADLERRLQFAMVAYVGGARHDIRLEFVLQALGAVASVEPEWVSVHCFRPEDFLVVLCVRSIAVWWWLRRSSSFREFATSSDSGIDKREQFFRSSTTRCRSCWRAFRRMLGSARLWKIYRALLAWWIWWHRSPARVGICRRSGSRHGRRNRIQFPHSDGWQFQSRDWWRL</sequence>
<dbReference type="SUPFAM" id="SSF57756">
    <property type="entry name" value="Retrovirus zinc finger-like domains"/>
    <property type="match status" value="1"/>
</dbReference>
<feature type="region of interest" description="Disordered" evidence="1">
    <location>
        <begin position="148"/>
        <end position="169"/>
    </location>
</feature>
<feature type="domain" description="CCHC-type" evidence="2">
    <location>
        <begin position="197"/>
        <end position="212"/>
    </location>
</feature>
<dbReference type="GO" id="GO:0003676">
    <property type="term" value="F:nucleic acid binding"/>
    <property type="evidence" value="ECO:0007669"/>
    <property type="project" value="InterPro"/>
</dbReference>
<protein>
    <recommendedName>
        <fullName evidence="2">CCHC-type domain-containing protein</fullName>
    </recommendedName>
</protein>
<feature type="region of interest" description="Disordered" evidence="1">
    <location>
        <begin position="205"/>
        <end position="259"/>
    </location>
</feature>
<proteinExistence type="predicted"/>
<evidence type="ECO:0000259" key="2">
    <source>
        <dbReference type="PROSITE" id="PS50158"/>
    </source>
</evidence>